<dbReference type="RefSeq" id="WP_194929445.1">
    <property type="nucleotide sequence ID" value="NZ_JADLZT010000001.1"/>
</dbReference>
<gene>
    <name evidence="1" type="ORF">IU514_02375</name>
</gene>
<name>A0ABS0B311_9GAMM</name>
<evidence type="ECO:0000313" key="1">
    <source>
        <dbReference type="EMBL" id="MBF6022866.1"/>
    </source>
</evidence>
<keyword evidence="2" id="KW-1185">Reference proteome</keyword>
<comment type="caution">
    <text evidence="1">The sequence shown here is derived from an EMBL/GenBank/DDBJ whole genome shotgun (WGS) entry which is preliminary data.</text>
</comment>
<evidence type="ECO:0000313" key="2">
    <source>
        <dbReference type="Proteomes" id="UP001429984"/>
    </source>
</evidence>
<proteinExistence type="predicted"/>
<protein>
    <submittedName>
        <fullName evidence="1">Uncharacterized protein</fullName>
    </submittedName>
</protein>
<dbReference type="EMBL" id="JADLZT010000001">
    <property type="protein sequence ID" value="MBF6022866.1"/>
    <property type="molecule type" value="Genomic_DNA"/>
</dbReference>
<accession>A0ABS0B311</accession>
<organism evidence="1 2">
    <name type="scientific">Lysobacter niastensis</name>
    <dbReference type="NCBI Taxonomy" id="380629"/>
    <lineage>
        <taxon>Bacteria</taxon>
        <taxon>Pseudomonadati</taxon>
        <taxon>Pseudomonadota</taxon>
        <taxon>Gammaproteobacteria</taxon>
        <taxon>Lysobacterales</taxon>
        <taxon>Lysobacteraceae</taxon>
        <taxon>Lysobacter</taxon>
    </lineage>
</organism>
<sequence>MRQIDGFVVEAVTEPNYPGSSFYEPGLRVTKPGTDFDETVWATTQDRETQTRADALAAAEAWLQRIDGVTYTGTLNILE</sequence>
<reference evidence="1 2" key="1">
    <citation type="submission" date="2020-11" db="EMBL/GenBank/DDBJ databases">
        <title>Draft Genome Sequence and Secondary Metabolite Biosynthetic Potential of the Lysobacter niastensis Type strain DSM 18481.</title>
        <authorList>
            <person name="Turrini P."/>
            <person name="Artuso I."/>
            <person name="Tescari M."/>
            <person name="Lugli G.A."/>
            <person name="Frangipani E."/>
            <person name="Ventura M."/>
            <person name="Visca P."/>
        </authorList>
    </citation>
    <scope>NUCLEOTIDE SEQUENCE [LARGE SCALE GENOMIC DNA]</scope>
    <source>
        <strain evidence="1 2">DSM 18481</strain>
    </source>
</reference>
<dbReference type="Proteomes" id="UP001429984">
    <property type="component" value="Unassembled WGS sequence"/>
</dbReference>